<evidence type="ECO:0000256" key="5">
    <source>
        <dbReference type="HAMAP-Rule" id="MF_01080"/>
    </source>
</evidence>
<evidence type="ECO:0000313" key="9">
    <source>
        <dbReference type="EMBL" id="RUQ90081.1"/>
    </source>
</evidence>
<protein>
    <recommendedName>
        <fullName evidence="5">tRNA pseudouridine synthase B</fullName>
        <ecNumber evidence="5">5.4.99.25</ecNumber>
    </recommendedName>
    <alternativeName>
        <fullName evidence="5">tRNA pseudouridine(55) synthase</fullName>
        <shortName evidence="5">Psi55 synthase</shortName>
    </alternativeName>
    <alternativeName>
        <fullName evidence="5">tRNA pseudouridylate synthase</fullName>
    </alternativeName>
    <alternativeName>
        <fullName evidence="5">tRNA-uridine isomerase</fullName>
    </alternativeName>
</protein>
<feature type="active site" description="Nucleophile" evidence="5">
    <location>
        <position position="48"/>
    </location>
</feature>
<dbReference type="InterPro" id="IPR002501">
    <property type="entry name" value="PsdUridine_synth_N"/>
</dbReference>
<dbReference type="PANTHER" id="PTHR13767:SF2">
    <property type="entry name" value="PSEUDOURIDYLATE SYNTHASE TRUB1"/>
    <property type="match status" value="1"/>
</dbReference>
<dbReference type="InterPro" id="IPR036974">
    <property type="entry name" value="PUA_sf"/>
</dbReference>
<dbReference type="InterPro" id="IPR015947">
    <property type="entry name" value="PUA-like_sf"/>
</dbReference>
<dbReference type="Proteomes" id="UP000288012">
    <property type="component" value="Unassembled WGS sequence"/>
</dbReference>
<dbReference type="SUPFAM" id="SSF88697">
    <property type="entry name" value="PUA domain-like"/>
    <property type="match status" value="1"/>
</dbReference>
<evidence type="ECO:0000259" key="7">
    <source>
        <dbReference type="Pfam" id="PF09157"/>
    </source>
</evidence>
<dbReference type="Gene3D" id="3.30.2350.10">
    <property type="entry name" value="Pseudouridine synthase"/>
    <property type="match status" value="1"/>
</dbReference>
<comment type="similarity">
    <text evidence="2 5">Belongs to the pseudouridine synthase TruB family. Type 1 subfamily.</text>
</comment>
<evidence type="ECO:0000256" key="1">
    <source>
        <dbReference type="ARBA" id="ARBA00000385"/>
    </source>
</evidence>
<dbReference type="NCBIfam" id="TIGR00431">
    <property type="entry name" value="TruB"/>
    <property type="match status" value="1"/>
</dbReference>
<dbReference type="InterPro" id="IPR020103">
    <property type="entry name" value="PsdUridine_synth_cat_dom_sf"/>
</dbReference>
<dbReference type="Pfam" id="PF09157">
    <property type="entry name" value="TruB-C_2"/>
    <property type="match status" value="1"/>
</dbReference>
<dbReference type="GO" id="GO:0031119">
    <property type="term" value="P:tRNA pseudouridine synthesis"/>
    <property type="evidence" value="ECO:0007669"/>
    <property type="project" value="UniProtKB-UniRule"/>
</dbReference>
<evidence type="ECO:0000256" key="4">
    <source>
        <dbReference type="ARBA" id="ARBA00023235"/>
    </source>
</evidence>
<dbReference type="EC" id="5.4.99.25" evidence="5"/>
<evidence type="ECO:0000259" key="8">
    <source>
        <dbReference type="Pfam" id="PF16198"/>
    </source>
</evidence>
<keyword evidence="10" id="KW-1185">Reference proteome</keyword>
<dbReference type="GO" id="GO:0003723">
    <property type="term" value="F:RNA binding"/>
    <property type="evidence" value="ECO:0007669"/>
    <property type="project" value="InterPro"/>
</dbReference>
<evidence type="ECO:0000256" key="3">
    <source>
        <dbReference type="ARBA" id="ARBA00022694"/>
    </source>
</evidence>
<dbReference type="CDD" id="cd02573">
    <property type="entry name" value="PseudoU_synth_EcTruB"/>
    <property type="match status" value="1"/>
</dbReference>
<dbReference type="CDD" id="cd21152">
    <property type="entry name" value="PUA_TruB_bacterial"/>
    <property type="match status" value="1"/>
</dbReference>
<dbReference type="HAMAP" id="MF_01080">
    <property type="entry name" value="TruB_bact"/>
    <property type="match status" value="1"/>
</dbReference>
<evidence type="ECO:0000259" key="6">
    <source>
        <dbReference type="Pfam" id="PF01509"/>
    </source>
</evidence>
<dbReference type="SUPFAM" id="SSF55120">
    <property type="entry name" value="Pseudouridine synthase"/>
    <property type="match status" value="1"/>
</dbReference>
<proteinExistence type="inferred from homology"/>
<dbReference type="GO" id="GO:0160148">
    <property type="term" value="F:tRNA pseudouridine(55) synthase activity"/>
    <property type="evidence" value="ECO:0007669"/>
    <property type="project" value="UniProtKB-EC"/>
</dbReference>
<accession>A0A433JLC7</accession>
<dbReference type="Gene3D" id="2.30.130.10">
    <property type="entry name" value="PUA domain"/>
    <property type="match status" value="1"/>
</dbReference>
<feature type="domain" description="tRNA pseudouridine synthase II TruB subfamily 1 C-terminal" evidence="7">
    <location>
        <begin position="247"/>
        <end position="299"/>
    </location>
</feature>
<dbReference type="EMBL" id="RZGR01000005">
    <property type="protein sequence ID" value="RUQ90081.1"/>
    <property type="molecule type" value="Genomic_DNA"/>
</dbReference>
<comment type="catalytic activity">
    <reaction evidence="1 5">
        <text>uridine(55) in tRNA = pseudouridine(55) in tRNA</text>
        <dbReference type="Rhea" id="RHEA:42532"/>
        <dbReference type="Rhea" id="RHEA-COMP:10101"/>
        <dbReference type="Rhea" id="RHEA-COMP:10102"/>
        <dbReference type="ChEBI" id="CHEBI:65314"/>
        <dbReference type="ChEBI" id="CHEBI:65315"/>
        <dbReference type="EC" id="5.4.99.25"/>
    </reaction>
</comment>
<dbReference type="PANTHER" id="PTHR13767">
    <property type="entry name" value="TRNA-PSEUDOURIDINE SYNTHASE"/>
    <property type="match status" value="1"/>
</dbReference>
<evidence type="ECO:0000313" key="10">
    <source>
        <dbReference type="Proteomes" id="UP000288012"/>
    </source>
</evidence>
<dbReference type="RefSeq" id="WP_127057170.1">
    <property type="nucleotide sequence ID" value="NZ_RZGR01000005.1"/>
</dbReference>
<comment type="function">
    <text evidence="5">Responsible for synthesis of pseudouridine from uracil-55 in the psi GC loop of transfer RNAs.</text>
</comment>
<keyword evidence="3 5" id="KW-0819">tRNA processing</keyword>
<keyword evidence="4 5" id="KW-0413">Isomerase</keyword>
<gene>
    <name evidence="5 9" type="primary">truB</name>
    <name evidence="9" type="ORF">EKM59_02400</name>
</gene>
<dbReference type="GO" id="GO:1990481">
    <property type="term" value="P:mRNA pseudouridine synthesis"/>
    <property type="evidence" value="ECO:0007669"/>
    <property type="project" value="TreeGrafter"/>
</dbReference>
<dbReference type="AlphaFoldDB" id="A0A433JLC7"/>
<evidence type="ECO:0000256" key="2">
    <source>
        <dbReference type="ARBA" id="ARBA00005642"/>
    </source>
</evidence>
<feature type="domain" description="tRNA pseudouridylate synthase B C-terminal" evidence="8">
    <location>
        <begin position="182"/>
        <end position="239"/>
    </location>
</feature>
<reference evidence="9 10" key="1">
    <citation type="submission" date="2018-12" db="EMBL/GenBank/DDBJ databases">
        <title>Legionella sp,whole genome shotgun sequence.</title>
        <authorList>
            <person name="Wu H."/>
        </authorList>
    </citation>
    <scope>NUCLEOTIDE SEQUENCE [LARGE SCALE GENOMIC DNA]</scope>
    <source>
        <strain evidence="10">km714</strain>
    </source>
</reference>
<name>A0A433JLC7_9GAMM</name>
<dbReference type="InterPro" id="IPR014780">
    <property type="entry name" value="tRNA_psdUridine_synth_TruB"/>
</dbReference>
<feature type="domain" description="Pseudouridine synthase II N-terminal" evidence="6">
    <location>
        <begin position="33"/>
        <end position="181"/>
    </location>
</feature>
<organism evidence="9 10">
    <name type="scientific">Legionella septentrionalis</name>
    <dbReference type="NCBI Taxonomy" id="2498109"/>
    <lineage>
        <taxon>Bacteria</taxon>
        <taxon>Pseudomonadati</taxon>
        <taxon>Pseudomonadota</taxon>
        <taxon>Gammaproteobacteria</taxon>
        <taxon>Legionellales</taxon>
        <taxon>Legionellaceae</taxon>
        <taxon>Legionella</taxon>
    </lineage>
</organism>
<dbReference type="InterPro" id="IPR015240">
    <property type="entry name" value="tRNA_sdUridine_synth_fam1_C"/>
</dbReference>
<dbReference type="InterPro" id="IPR032819">
    <property type="entry name" value="TruB_C"/>
</dbReference>
<comment type="caution">
    <text evidence="9">The sequence shown here is derived from an EMBL/GenBank/DDBJ whole genome shotgun (WGS) entry which is preliminary data.</text>
</comment>
<dbReference type="Pfam" id="PF16198">
    <property type="entry name" value="TruB_C_2"/>
    <property type="match status" value="1"/>
</dbReference>
<sequence>MKTNKTDKQSINGILLVNKPLGLTSNGVLQRVKRLYNAKKAGHTGSLDPLATGMLPVCFGEATKFSQYLLDADKCYEVTARLGIKTTTGDTAGEMIAVVNDFSIPLDELQHALKYFIGTTQQTPSMFSALKHQGTPLYKLARAGIEVPRQPRDIHIQEIELLHFDGVEFKLKVLCSKGTYIRNLIEDLGDKLGAGAHVTQLHRVYTLGFKDEPMYTLENLHAQPSSELCQRLLPMDRAVWHLPKSFLQAEEVGALRQGKIIGTAERITGCIRLYQQTDAQFLGLGEIQDKGLLKVKRLLAADAIQ</sequence>
<dbReference type="Pfam" id="PF01509">
    <property type="entry name" value="TruB_N"/>
    <property type="match status" value="1"/>
</dbReference>